<keyword evidence="4" id="KW-1185">Reference proteome</keyword>
<dbReference type="Pfam" id="PF20256">
    <property type="entry name" value="MoCoBD_2"/>
    <property type="match status" value="2"/>
</dbReference>
<dbReference type="InterPro" id="IPR012368">
    <property type="entry name" value="OxRdtase_Mopterin-bd_su_IorB"/>
</dbReference>
<feature type="region of interest" description="Disordered" evidence="1">
    <location>
        <begin position="204"/>
        <end position="246"/>
    </location>
</feature>
<feature type="compositionally biased region" description="Pro residues" evidence="1">
    <location>
        <begin position="205"/>
        <end position="225"/>
    </location>
</feature>
<feature type="region of interest" description="Disordered" evidence="1">
    <location>
        <begin position="778"/>
        <end position="810"/>
    </location>
</feature>
<feature type="compositionally biased region" description="Low complexity" evidence="1">
    <location>
        <begin position="779"/>
        <end position="802"/>
    </location>
</feature>
<dbReference type="Gene3D" id="3.90.1170.50">
    <property type="entry name" value="Aldehyde oxidase/xanthine dehydrogenase, a/b hammerhead"/>
    <property type="match status" value="1"/>
</dbReference>
<dbReference type="InterPro" id="IPR006311">
    <property type="entry name" value="TAT_signal"/>
</dbReference>
<dbReference type="PIRSF" id="PIRSF036389">
    <property type="entry name" value="IOR_B"/>
    <property type="match status" value="1"/>
</dbReference>
<dbReference type="InterPro" id="IPR046867">
    <property type="entry name" value="AldOxase/xan_DH_MoCoBD2"/>
</dbReference>
<dbReference type="PROSITE" id="PS51318">
    <property type="entry name" value="TAT"/>
    <property type="match status" value="1"/>
</dbReference>
<feature type="domain" description="Aldehyde oxidase/xanthine dehydrogenase a/b hammerhead" evidence="2">
    <location>
        <begin position="255"/>
        <end position="333"/>
    </location>
</feature>
<accession>A0A844YTH6</accession>
<dbReference type="Proteomes" id="UP000466966">
    <property type="component" value="Unassembled WGS sequence"/>
</dbReference>
<evidence type="ECO:0000259" key="2">
    <source>
        <dbReference type="SMART" id="SM01008"/>
    </source>
</evidence>
<dbReference type="EMBL" id="WTYV01000001">
    <property type="protein sequence ID" value="MXO70171.1"/>
    <property type="molecule type" value="Genomic_DNA"/>
</dbReference>
<protein>
    <submittedName>
        <fullName evidence="3">Molybdopterin-dependent oxidoreductase</fullName>
    </submittedName>
</protein>
<comment type="caution">
    <text evidence="3">The sequence shown here is derived from an EMBL/GenBank/DDBJ whole genome shotgun (WGS) entry which is preliminary data.</text>
</comment>
<organism evidence="3 4">
    <name type="scientific">Alteraurantiacibacter buctensis</name>
    <dbReference type="NCBI Taxonomy" id="1503981"/>
    <lineage>
        <taxon>Bacteria</taxon>
        <taxon>Pseudomonadati</taxon>
        <taxon>Pseudomonadota</taxon>
        <taxon>Alphaproteobacteria</taxon>
        <taxon>Sphingomonadales</taxon>
        <taxon>Erythrobacteraceae</taxon>
        <taxon>Alteraurantiacibacter</taxon>
    </lineage>
</organism>
<proteinExistence type="predicted"/>
<dbReference type="OrthoDB" id="9767994at2"/>
<evidence type="ECO:0000256" key="1">
    <source>
        <dbReference type="SAM" id="MobiDB-lite"/>
    </source>
</evidence>
<dbReference type="Gene3D" id="3.30.365.10">
    <property type="entry name" value="Aldehyde oxidase/xanthine dehydrogenase, molybdopterin binding domain"/>
    <property type="match status" value="3"/>
</dbReference>
<evidence type="ECO:0000313" key="3">
    <source>
        <dbReference type="EMBL" id="MXO70171.1"/>
    </source>
</evidence>
<dbReference type="AlphaFoldDB" id="A0A844YTH6"/>
<reference evidence="3 4" key="1">
    <citation type="submission" date="2019-12" db="EMBL/GenBank/DDBJ databases">
        <title>Genomic-based taxomic classification of the family Erythrobacteraceae.</title>
        <authorList>
            <person name="Xu L."/>
        </authorList>
    </citation>
    <scope>NUCLEOTIDE SEQUENCE [LARGE SCALE GENOMIC DNA]</scope>
    <source>
        <strain evidence="3 4">M0322</strain>
    </source>
</reference>
<dbReference type="SUPFAM" id="SSF56003">
    <property type="entry name" value="Molybdenum cofactor-binding domain"/>
    <property type="match status" value="2"/>
</dbReference>
<dbReference type="InterPro" id="IPR008274">
    <property type="entry name" value="AldOxase/xan_DH_MoCoBD1"/>
</dbReference>
<dbReference type="GO" id="GO:0016491">
    <property type="term" value="F:oxidoreductase activity"/>
    <property type="evidence" value="ECO:0007669"/>
    <property type="project" value="InterPro"/>
</dbReference>
<dbReference type="PANTHER" id="PTHR47495">
    <property type="entry name" value="ALDEHYDE DEHYDROGENASE"/>
    <property type="match status" value="1"/>
</dbReference>
<dbReference type="SMART" id="SM01008">
    <property type="entry name" value="Ald_Xan_dh_C"/>
    <property type="match status" value="1"/>
</dbReference>
<dbReference type="Pfam" id="PF02738">
    <property type="entry name" value="MoCoBD_1"/>
    <property type="match status" value="1"/>
</dbReference>
<evidence type="ECO:0000313" key="4">
    <source>
        <dbReference type="Proteomes" id="UP000466966"/>
    </source>
</evidence>
<name>A0A844YTH6_9SPHN</name>
<dbReference type="InterPro" id="IPR052516">
    <property type="entry name" value="N-heterocyclic_Hydroxylase"/>
</dbReference>
<sequence>MKLTRRQLLVGAAAGGGLLVAFSLLPRDYDNPIVPGPGEYAFDAWLKIAQDGVVTVAVPQLEMGQGVTTLLPQIVAMELGADWRQVAVEPAPVSGAYANLPLAARWAPLWRPAITDLADEPDDYFLKSWAEGERFSVTADGLSQAAYELPCRRAAASARALLAMAAAARWGVSWEECEVAGGFVRHGDNRLTFGELVAEAAALDPPDPAPLRPVPPRDPAMPLPTPVRTAAEAEDEEPDGPVTAFPRLDLPSKVDGTFTFAGDVRLPDMVFAAIRHGPRDQAELVGFDAQRAARVDGLVGIVRGKRWLAAAATNWWAAEQALTAMAPRFAAERMVRSDRIEAALDEGVRRGEGVLVGETGDGNTGYAPDIAHRYSLAAAVHATLETATVTARLEDGRLELWMATQAPEMARRAAARAIGLSLADVVLYPMPAGGSFDRRLEHDQAIEAALIARELEKPVQLVWSRAEEQLALQPRPPALGLVSAQLTADGRIAAMRTRVATPPAAQEFGRRLFANMTGWAAIDAVAGEADPLALEGYLGVYGIEHQALYHVPVELPLPSGRMRGNAHGLTCFLRESFVDEVAAKGGHEPLGFRVAMLGHDPRLVACLQRAAGLAAWDGGARGTGQGIACHVMRLGEGEDAPGGRIAVVATASVGEGGLKISKLAAALDIGRVVNRDLARQQVEGGLLFGLGLAVGSATGYDEGRPTLARLSDLQIPALADCPEISVAFIASDEPSFAADELAVAAVGPAIANALYSAAGMRIRHMPFGLALAPPPPLNPVLSVPGASPSPAPSGAADATSPDSPQPEVSL</sequence>
<dbReference type="InterPro" id="IPR037165">
    <property type="entry name" value="AldOxase/xan_DH_Mopterin-bd_sf"/>
</dbReference>
<dbReference type="RefSeq" id="WP_160770121.1">
    <property type="nucleotide sequence ID" value="NZ_WTYV01000001.1"/>
</dbReference>
<dbReference type="InterPro" id="IPR000674">
    <property type="entry name" value="Ald_Oxase/Xan_DH_a/b"/>
</dbReference>
<gene>
    <name evidence="3" type="ORF">GRI99_00820</name>
</gene>
<dbReference type="PANTHER" id="PTHR47495:SF2">
    <property type="entry name" value="ALDEHYDE DEHYDROGENASE"/>
    <property type="match status" value="1"/>
</dbReference>